<accession>A0A0F9HLQ4</accession>
<reference evidence="2" key="1">
    <citation type="journal article" date="2015" name="Nature">
        <title>Complex archaea that bridge the gap between prokaryotes and eukaryotes.</title>
        <authorList>
            <person name="Spang A."/>
            <person name="Saw J.H."/>
            <person name="Jorgensen S.L."/>
            <person name="Zaremba-Niedzwiedzka K."/>
            <person name="Martijn J."/>
            <person name="Lind A.E."/>
            <person name="van Eijk R."/>
            <person name="Schleper C."/>
            <person name="Guy L."/>
            <person name="Ettema T.J."/>
        </authorList>
    </citation>
    <scope>NUCLEOTIDE SEQUENCE</scope>
</reference>
<dbReference type="AlphaFoldDB" id="A0A0F9HLQ4"/>
<evidence type="ECO:0000259" key="1">
    <source>
        <dbReference type="Pfam" id="PF09722"/>
    </source>
</evidence>
<feature type="domain" description="Antitoxin Xre/MbcA/ParS-like toxin-binding" evidence="1">
    <location>
        <begin position="2"/>
        <end position="44"/>
    </location>
</feature>
<dbReference type="Pfam" id="PF09722">
    <property type="entry name" value="Xre_MbcA_ParS_C"/>
    <property type="match status" value="1"/>
</dbReference>
<evidence type="ECO:0000313" key="2">
    <source>
        <dbReference type="EMBL" id="KKM16211.1"/>
    </source>
</evidence>
<sequence length="47" mass="5206">MDEDDSLNWLFDKNKALGGITPIEAIENGDIELVITILHRAMHGIVS</sequence>
<dbReference type="InterPro" id="IPR024467">
    <property type="entry name" value="Xre/MbcA/ParS-like_toxin-bd"/>
</dbReference>
<organism evidence="2">
    <name type="scientific">marine sediment metagenome</name>
    <dbReference type="NCBI Taxonomy" id="412755"/>
    <lineage>
        <taxon>unclassified sequences</taxon>
        <taxon>metagenomes</taxon>
        <taxon>ecological metagenomes</taxon>
    </lineage>
</organism>
<comment type="caution">
    <text evidence="2">The sequence shown here is derived from an EMBL/GenBank/DDBJ whole genome shotgun (WGS) entry which is preliminary data.</text>
</comment>
<protein>
    <recommendedName>
        <fullName evidence="1">Antitoxin Xre/MbcA/ParS-like toxin-binding domain-containing protein</fullName>
    </recommendedName>
</protein>
<dbReference type="EMBL" id="LAZR01014724">
    <property type="protein sequence ID" value="KKM16211.1"/>
    <property type="molecule type" value="Genomic_DNA"/>
</dbReference>
<name>A0A0F9HLQ4_9ZZZZ</name>
<proteinExistence type="predicted"/>
<gene>
    <name evidence="2" type="ORF">LCGC14_1688130</name>
</gene>